<dbReference type="PANTHER" id="PTHR43798:SF5">
    <property type="entry name" value="MONOACYLGLYCEROL LIPASE ABHD6"/>
    <property type="match status" value="1"/>
</dbReference>
<comment type="caution">
    <text evidence="2">The sequence shown here is derived from an EMBL/GenBank/DDBJ whole genome shotgun (WGS) entry which is preliminary data.</text>
</comment>
<protein>
    <submittedName>
        <fullName evidence="2">Alpha/Beta hydrolase protein</fullName>
    </submittedName>
</protein>
<dbReference type="PRINTS" id="PR00111">
    <property type="entry name" value="ABHYDROLASE"/>
</dbReference>
<dbReference type="GO" id="GO:0016020">
    <property type="term" value="C:membrane"/>
    <property type="evidence" value="ECO:0007669"/>
    <property type="project" value="TreeGrafter"/>
</dbReference>
<dbReference type="GO" id="GO:0046464">
    <property type="term" value="P:acylglycerol catabolic process"/>
    <property type="evidence" value="ECO:0007669"/>
    <property type="project" value="TreeGrafter"/>
</dbReference>
<dbReference type="AlphaFoldDB" id="A0A8I2YHU6"/>
<feature type="domain" description="AB hydrolase-1" evidence="1">
    <location>
        <begin position="5"/>
        <end position="230"/>
    </location>
</feature>
<name>A0A8I2YHU6_9AGAM</name>
<gene>
    <name evidence="2" type="ORF">JVT61DRAFT_8755</name>
</gene>
<keyword evidence="3" id="KW-1185">Reference proteome</keyword>
<dbReference type="GO" id="GO:0047372">
    <property type="term" value="F:monoacylglycerol lipase activity"/>
    <property type="evidence" value="ECO:0007669"/>
    <property type="project" value="TreeGrafter"/>
</dbReference>
<evidence type="ECO:0000259" key="1">
    <source>
        <dbReference type="Pfam" id="PF00561"/>
    </source>
</evidence>
<dbReference type="InterPro" id="IPR000073">
    <property type="entry name" value="AB_hydrolase_1"/>
</dbReference>
<dbReference type="OrthoDB" id="411064at2759"/>
<dbReference type="InterPro" id="IPR050266">
    <property type="entry name" value="AB_hydrolase_sf"/>
</dbReference>
<dbReference type="EMBL" id="JAGFBS010000030">
    <property type="protein sequence ID" value="KAG6372047.1"/>
    <property type="molecule type" value="Genomic_DNA"/>
</dbReference>
<dbReference type="Gene3D" id="3.40.50.1820">
    <property type="entry name" value="alpha/beta hydrolase"/>
    <property type="match status" value="1"/>
</dbReference>
<proteinExistence type="predicted"/>
<organism evidence="2 3">
    <name type="scientific">Boletus reticuloceps</name>
    <dbReference type="NCBI Taxonomy" id="495285"/>
    <lineage>
        <taxon>Eukaryota</taxon>
        <taxon>Fungi</taxon>
        <taxon>Dikarya</taxon>
        <taxon>Basidiomycota</taxon>
        <taxon>Agaricomycotina</taxon>
        <taxon>Agaricomycetes</taxon>
        <taxon>Agaricomycetidae</taxon>
        <taxon>Boletales</taxon>
        <taxon>Boletineae</taxon>
        <taxon>Boletaceae</taxon>
        <taxon>Boletoideae</taxon>
        <taxon>Boletus</taxon>
    </lineage>
</organism>
<dbReference type="PANTHER" id="PTHR43798">
    <property type="entry name" value="MONOACYLGLYCEROL LIPASE"/>
    <property type="match status" value="1"/>
</dbReference>
<accession>A0A8I2YHU6</accession>
<sequence>MECEPILFIHGLGGTGANIGPVIEASGLASTRKIITFDLEGHGLSPLSGNEVSLVNYAESARAVLDVHGVDKAVVIGHSMGGFIAATLAAAYPAKVAKLILMGTVKQFGELGVKALTARADAVRKDGMIAVADAVSKAGMSQRSLETSLLARHFARVTLLNSPVGGYVAACLAVAKATDPEYANITADTLILAGEEDKVSLAEVVVYLKEHIPKAKVITMKNVGHWHLVEDIEGVARAIKEFIE</sequence>
<dbReference type="InterPro" id="IPR029058">
    <property type="entry name" value="AB_hydrolase_fold"/>
</dbReference>
<evidence type="ECO:0000313" key="3">
    <source>
        <dbReference type="Proteomes" id="UP000683000"/>
    </source>
</evidence>
<dbReference type="Proteomes" id="UP000683000">
    <property type="component" value="Unassembled WGS sequence"/>
</dbReference>
<dbReference type="Pfam" id="PF00561">
    <property type="entry name" value="Abhydrolase_1"/>
    <property type="match status" value="1"/>
</dbReference>
<dbReference type="SUPFAM" id="SSF53474">
    <property type="entry name" value="alpha/beta-Hydrolases"/>
    <property type="match status" value="1"/>
</dbReference>
<keyword evidence="2" id="KW-0378">Hydrolase</keyword>
<reference evidence="2" key="1">
    <citation type="submission" date="2021-03" db="EMBL/GenBank/DDBJ databases">
        <title>Evolutionary innovations through gain and loss of genes in the ectomycorrhizal Boletales.</title>
        <authorList>
            <person name="Wu G."/>
            <person name="Miyauchi S."/>
            <person name="Morin E."/>
            <person name="Yang Z.-L."/>
            <person name="Xu J."/>
            <person name="Martin F.M."/>
        </authorList>
    </citation>
    <scope>NUCLEOTIDE SEQUENCE</scope>
    <source>
        <strain evidence="2">BR01</strain>
    </source>
</reference>
<evidence type="ECO:0000313" key="2">
    <source>
        <dbReference type="EMBL" id="KAG6372047.1"/>
    </source>
</evidence>